<dbReference type="InterPro" id="IPR046960">
    <property type="entry name" value="PPR_At4g14850-like_plant"/>
</dbReference>
<reference evidence="5 6" key="1">
    <citation type="submission" date="2020-08" db="EMBL/GenBank/DDBJ databases">
        <title>Plant Genome Project.</title>
        <authorList>
            <person name="Zhang R.-G."/>
        </authorList>
    </citation>
    <scope>NUCLEOTIDE SEQUENCE [LARGE SCALE GENOMIC DNA]</scope>
    <source>
        <tissue evidence="5">Rhizome</tissue>
    </source>
</reference>
<organism evidence="5 6">
    <name type="scientific">Zingiber officinale</name>
    <name type="common">Ginger</name>
    <name type="synonym">Amomum zingiber</name>
    <dbReference type="NCBI Taxonomy" id="94328"/>
    <lineage>
        <taxon>Eukaryota</taxon>
        <taxon>Viridiplantae</taxon>
        <taxon>Streptophyta</taxon>
        <taxon>Embryophyta</taxon>
        <taxon>Tracheophyta</taxon>
        <taxon>Spermatophyta</taxon>
        <taxon>Magnoliopsida</taxon>
        <taxon>Liliopsida</taxon>
        <taxon>Zingiberales</taxon>
        <taxon>Zingiberaceae</taxon>
        <taxon>Zingiber</taxon>
    </lineage>
</organism>
<evidence type="ECO:0000256" key="4">
    <source>
        <dbReference type="SAM" id="Phobius"/>
    </source>
</evidence>
<keyword evidence="1" id="KW-0677">Repeat</keyword>
<dbReference type="GO" id="GO:0003723">
    <property type="term" value="F:RNA binding"/>
    <property type="evidence" value="ECO:0007669"/>
    <property type="project" value="InterPro"/>
</dbReference>
<sequence>MGVRRRHRIPDLKLLLGYLRNRCQPPSLLLQIHAALITTGYLLPSPSSHPDDIPIPGRTPTTFVYNILIRAYRGLPHACLILFSQMLSHGVPPNHHTFPSLIKVVAATYCCTYSVPTLHSQAFRRGLTLDGFINCSIVDFYARAHDLDSARKTFDELSYPDLASCNSILHALCLHGNLASALRVFDRMVDRDIITWASLINGYAKNYEFHSAISLFRRWIMQKDVPLTPNEAMLVSSLSVFANLDGLDAQLNGREIHGYIIRNEAPLTAFLGTALIDMYNKHGLLSYCTSIFKATLEKEVCTWNAMISALACNGKAIEALILFEEFRAADMHPNHITFVAVLSACSRQKLVEIGLEWFKAMYSRFGVVPLMEHYGCVVDILARAGFLKEAVEFIRRMPFEADASVWGALLGSCKVHEDAQVVDNVRKELARLHFGSSGRNMILRNLYAAAERWNDAAELKIAWEKSGMRKPTGHSWIMGNALHSSSEKFGHAPASRCLAPPLSGSIWVRRGVAGLLSHGHEIVAIEFFGTVLGFFGFGVGFAFGLVIGYFLFIFSQPTDVKSLLFDLLQFKFISELDLETKALLEAALMEGNRERELKILKAIKQSLTYNDISEDHDAELYLICFYRDCNMEVQDCKHQMCAHCILQHFKAGEDPDNTSKTSKYRRPKRRTLLSLICNVHPPDIDVAGFKEPLFISIEQEALLCTPHRKKISVTGLDTSSLAVRFVVASSSVGSHMYIGGQVIESAIRRYYAYISHPIASGVSETCKISSKRVLSNPVCSASVCSTSGDVYYHQSICPPILLAPHPCHGACMPLSSSTNHPLILLNSSSTVHFIYVGGIPPAPCDINVSPQPQTSRPHDLLYHGYHAHLNELLWNAITPLDTLSCSTVFIPIYKFRTYPRILTKNLRIGIKVLKFWYSEYKS</sequence>
<dbReference type="AlphaFoldDB" id="A0A8J5LVQ0"/>
<dbReference type="PROSITE" id="PS51375">
    <property type="entry name" value="PPR"/>
    <property type="match status" value="2"/>
</dbReference>
<dbReference type="Proteomes" id="UP000734854">
    <property type="component" value="Unassembled WGS sequence"/>
</dbReference>
<dbReference type="InterPro" id="IPR011990">
    <property type="entry name" value="TPR-like_helical_dom_sf"/>
</dbReference>
<name>A0A8J5LVQ0_ZINOF</name>
<keyword evidence="4" id="KW-1133">Transmembrane helix</keyword>
<dbReference type="PANTHER" id="PTHR47926:SF348">
    <property type="entry name" value="PENTATRICOPEPTIDE REPEAT-CONTAINING PROTEIN"/>
    <property type="match status" value="1"/>
</dbReference>
<protein>
    <recommendedName>
        <fullName evidence="7">Pentatricopeptide repeat-containing protein</fullName>
    </recommendedName>
</protein>
<dbReference type="Gene3D" id="1.25.40.10">
    <property type="entry name" value="Tetratricopeptide repeat domain"/>
    <property type="match status" value="3"/>
</dbReference>
<dbReference type="NCBIfam" id="TIGR00756">
    <property type="entry name" value="PPR"/>
    <property type="match status" value="3"/>
</dbReference>
<dbReference type="Pfam" id="PF01535">
    <property type="entry name" value="PPR"/>
    <property type="match status" value="5"/>
</dbReference>
<dbReference type="EMBL" id="JACMSC010000004">
    <property type="protein sequence ID" value="KAG6526859.1"/>
    <property type="molecule type" value="Genomic_DNA"/>
</dbReference>
<evidence type="ECO:0000256" key="2">
    <source>
        <dbReference type="ARBA" id="ARBA00061659"/>
    </source>
</evidence>
<keyword evidence="4" id="KW-0472">Membrane</keyword>
<feature type="transmembrane region" description="Helical" evidence="4">
    <location>
        <begin position="527"/>
        <end position="554"/>
    </location>
</feature>
<dbReference type="InterPro" id="IPR002885">
    <property type="entry name" value="PPR_rpt"/>
</dbReference>
<evidence type="ECO:0000313" key="6">
    <source>
        <dbReference type="Proteomes" id="UP000734854"/>
    </source>
</evidence>
<dbReference type="GO" id="GO:0009451">
    <property type="term" value="P:RNA modification"/>
    <property type="evidence" value="ECO:0007669"/>
    <property type="project" value="InterPro"/>
</dbReference>
<keyword evidence="4" id="KW-0812">Transmembrane</keyword>
<proteinExistence type="inferred from homology"/>
<evidence type="ECO:0008006" key="7">
    <source>
        <dbReference type="Google" id="ProtNLM"/>
    </source>
</evidence>
<feature type="repeat" description="PPR" evidence="3">
    <location>
        <begin position="161"/>
        <end position="195"/>
    </location>
</feature>
<evidence type="ECO:0000313" key="5">
    <source>
        <dbReference type="EMBL" id="KAG6526859.1"/>
    </source>
</evidence>
<feature type="repeat" description="PPR" evidence="3">
    <location>
        <begin position="299"/>
        <end position="333"/>
    </location>
</feature>
<keyword evidence="6" id="KW-1185">Reference proteome</keyword>
<gene>
    <name evidence="5" type="ORF">ZIOFF_016862</name>
</gene>
<evidence type="ECO:0000256" key="1">
    <source>
        <dbReference type="ARBA" id="ARBA00022737"/>
    </source>
</evidence>
<dbReference type="FunFam" id="1.25.40.10:FF:000212">
    <property type="entry name" value="Pentatricopeptide repeat-containing protein At2g03380, mitochondrial"/>
    <property type="match status" value="1"/>
</dbReference>
<comment type="caution">
    <text evidence="5">The sequence shown here is derived from an EMBL/GenBank/DDBJ whole genome shotgun (WGS) entry which is preliminary data.</text>
</comment>
<dbReference type="PANTHER" id="PTHR47926">
    <property type="entry name" value="PENTATRICOPEPTIDE REPEAT-CONTAINING PROTEIN"/>
    <property type="match status" value="1"/>
</dbReference>
<evidence type="ECO:0000256" key="3">
    <source>
        <dbReference type="PROSITE-ProRule" id="PRU00708"/>
    </source>
</evidence>
<comment type="similarity">
    <text evidence="2">Belongs to the PPR family. PCMP-E subfamily.</text>
</comment>
<accession>A0A8J5LVQ0</accession>